<sequence>MKYIFWLGCVTVFLFCAACKHNASSSSAGADSTEVNIDSLLNQAKAAVDSLPAQADSLHPHMDSAK</sequence>
<proteinExistence type="predicted"/>
<reference evidence="2 3" key="1">
    <citation type="submission" date="2017-11" db="EMBL/GenBank/DDBJ databases">
        <title>Genomic Encyclopedia of Archaeal and Bacterial Type Strains, Phase II (KMG-II): From Individual Species to Whole Genera.</title>
        <authorList>
            <person name="Goeker M."/>
        </authorList>
    </citation>
    <scope>NUCLEOTIDE SEQUENCE [LARGE SCALE GENOMIC DNA]</scope>
    <source>
        <strain evidence="2 3">DSM 27268</strain>
    </source>
</reference>
<keyword evidence="1" id="KW-0732">Signal</keyword>
<accession>A0A2M9CVE2</accession>
<feature type="chain" id="PRO_5014786544" evidence="1">
    <location>
        <begin position="24"/>
        <end position="66"/>
    </location>
</feature>
<comment type="caution">
    <text evidence="2">The sequence shown here is derived from an EMBL/GenBank/DDBJ whole genome shotgun (WGS) entry which is preliminary data.</text>
</comment>
<evidence type="ECO:0000256" key="1">
    <source>
        <dbReference type="SAM" id="SignalP"/>
    </source>
</evidence>
<name>A0A2M9CVE2_9BACT</name>
<feature type="signal peptide" evidence="1">
    <location>
        <begin position="1"/>
        <end position="23"/>
    </location>
</feature>
<evidence type="ECO:0000313" key="3">
    <source>
        <dbReference type="Proteomes" id="UP000230000"/>
    </source>
</evidence>
<dbReference type="EMBL" id="PGFG01000001">
    <property type="protein sequence ID" value="PJJ75855.1"/>
    <property type="molecule type" value="Genomic_DNA"/>
</dbReference>
<dbReference type="Proteomes" id="UP000230000">
    <property type="component" value="Unassembled WGS sequence"/>
</dbReference>
<dbReference type="AlphaFoldDB" id="A0A2M9CVE2"/>
<dbReference type="OrthoDB" id="9885380at2"/>
<gene>
    <name evidence="2" type="ORF">BXY57_1447</name>
</gene>
<evidence type="ECO:0000313" key="2">
    <source>
        <dbReference type="EMBL" id="PJJ75855.1"/>
    </source>
</evidence>
<organism evidence="2 3">
    <name type="scientific">Thermoflavifilum aggregans</name>
    <dbReference type="NCBI Taxonomy" id="454188"/>
    <lineage>
        <taxon>Bacteria</taxon>
        <taxon>Pseudomonadati</taxon>
        <taxon>Bacteroidota</taxon>
        <taxon>Chitinophagia</taxon>
        <taxon>Chitinophagales</taxon>
        <taxon>Chitinophagaceae</taxon>
        <taxon>Thermoflavifilum</taxon>
    </lineage>
</organism>
<keyword evidence="3" id="KW-1185">Reference proteome</keyword>
<protein>
    <submittedName>
        <fullName evidence="2">Uncharacterized protein</fullName>
    </submittedName>
</protein>
<dbReference type="RefSeq" id="WP_157853831.1">
    <property type="nucleotide sequence ID" value="NZ_PGFG01000001.1"/>
</dbReference>